<dbReference type="Proteomes" id="UP000320300">
    <property type="component" value="Unassembled WGS sequence"/>
</dbReference>
<dbReference type="AlphaFoldDB" id="A0A521FUS4"/>
<proteinExistence type="predicted"/>
<keyword evidence="2" id="KW-1185">Reference proteome</keyword>
<evidence type="ECO:0000313" key="1">
    <source>
        <dbReference type="EMBL" id="SMO99939.1"/>
    </source>
</evidence>
<accession>A0A521FUS4</accession>
<sequence>MKDGEKAILVPGSSTMKLTGSSAHRSRVESTLKAMTEEVTILKLHNGTGNSKVRDNRGVQFNCNTNDLMTTYDDYFSFK</sequence>
<protein>
    <submittedName>
        <fullName evidence="1">Uncharacterized protein</fullName>
    </submittedName>
</protein>
<reference evidence="1 2" key="1">
    <citation type="submission" date="2017-05" db="EMBL/GenBank/DDBJ databases">
        <authorList>
            <person name="Varghese N."/>
            <person name="Submissions S."/>
        </authorList>
    </citation>
    <scope>NUCLEOTIDE SEQUENCE [LARGE SCALE GENOMIC DNA]</scope>
    <source>
        <strain evidence="1 2">DSM 19036</strain>
    </source>
</reference>
<evidence type="ECO:0000313" key="2">
    <source>
        <dbReference type="Proteomes" id="UP000320300"/>
    </source>
</evidence>
<gene>
    <name evidence="1" type="ORF">SAMN06265348_1306</name>
</gene>
<dbReference type="RefSeq" id="WP_221931425.1">
    <property type="nucleotide sequence ID" value="NZ_FXTN01000030.1"/>
</dbReference>
<organism evidence="1 2">
    <name type="scientific">Pedobacter westerhofensis</name>
    <dbReference type="NCBI Taxonomy" id="425512"/>
    <lineage>
        <taxon>Bacteria</taxon>
        <taxon>Pseudomonadati</taxon>
        <taxon>Bacteroidota</taxon>
        <taxon>Sphingobacteriia</taxon>
        <taxon>Sphingobacteriales</taxon>
        <taxon>Sphingobacteriaceae</taxon>
        <taxon>Pedobacter</taxon>
    </lineage>
</organism>
<name>A0A521FUS4_9SPHI</name>
<dbReference type="EMBL" id="FXTN01000030">
    <property type="protein sequence ID" value="SMO99939.1"/>
    <property type="molecule type" value="Genomic_DNA"/>
</dbReference>